<evidence type="ECO:0000313" key="2">
    <source>
        <dbReference type="Proteomes" id="UP000564677"/>
    </source>
</evidence>
<dbReference type="Proteomes" id="UP000564677">
    <property type="component" value="Unassembled WGS sequence"/>
</dbReference>
<evidence type="ECO:0008006" key="3">
    <source>
        <dbReference type="Google" id="ProtNLM"/>
    </source>
</evidence>
<comment type="caution">
    <text evidence="1">The sequence shown here is derived from an EMBL/GenBank/DDBJ whole genome shotgun (WGS) entry which is preliminary data.</text>
</comment>
<reference evidence="1 2" key="1">
    <citation type="submission" date="2020-03" db="EMBL/GenBank/DDBJ databases">
        <title>Genomic Encyclopedia of Type Strains, Phase IV (KMG-IV): sequencing the most valuable type-strain genomes for metagenomic binning, comparative biology and taxonomic classification.</title>
        <authorList>
            <person name="Goeker M."/>
        </authorList>
    </citation>
    <scope>NUCLEOTIDE SEQUENCE [LARGE SCALE GENOMIC DNA]</scope>
    <source>
        <strain evidence="1 2">DSM 4733</strain>
    </source>
</reference>
<dbReference type="SUPFAM" id="SSF46785">
    <property type="entry name" value="Winged helix' DNA-binding domain"/>
    <property type="match status" value="1"/>
</dbReference>
<dbReference type="Gene3D" id="1.10.10.10">
    <property type="entry name" value="Winged helix-like DNA-binding domain superfamily/Winged helix DNA-binding domain"/>
    <property type="match status" value="1"/>
</dbReference>
<organism evidence="1 2">
    <name type="scientific">Sphingomonas leidyi</name>
    <dbReference type="NCBI Taxonomy" id="68569"/>
    <lineage>
        <taxon>Bacteria</taxon>
        <taxon>Pseudomonadati</taxon>
        <taxon>Pseudomonadota</taxon>
        <taxon>Alphaproteobacteria</taxon>
        <taxon>Sphingomonadales</taxon>
        <taxon>Sphingomonadaceae</taxon>
        <taxon>Sphingomonas</taxon>
    </lineage>
</organism>
<name>A0A7X5V132_9SPHN</name>
<evidence type="ECO:0000313" key="1">
    <source>
        <dbReference type="EMBL" id="NIJ65943.1"/>
    </source>
</evidence>
<dbReference type="RefSeq" id="WP_167300247.1">
    <property type="nucleotide sequence ID" value="NZ_JAASQV010000002.1"/>
</dbReference>
<accession>A0A7X5V132</accession>
<protein>
    <recommendedName>
        <fullName evidence="3">MarR family transcriptional regulator</fullName>
    </recommendedName>
</protein>
<dbReference type="InterPro" id="IPR036390">
    <property type="entry name" value="WH_DNA-bd_sf"/>
</dbReference>
<keyword evidence="2" id="KW-1185">Reference proteome</keyword>
<sequence length="321" mass="33993">MTNLSAAPELIGAPYALAVNAVLIAEAAGADVDAAFAALGIRVRDRADFAAAAPLLDSARLDLVLLDARASGAAVPAPLLDRLAMCGLEDGPALVAIFPADQIDLAGALLGAPRAQLLCDPGAGELLAALLGVVAGGEAAARLSLADVTRDSEAVRLRRLNDEVARIADILARLTRGEFAEEDEIERRAGIRAPDMEYRGPDEPMPEIAAAEIRAVIRARRLRAQYFASDLFADPAWDMLLDLFAAGLERRRVSVSSLCIAAAVPPTTALRWIGTMHDAGLFRREADPGDRRRAYIVLSEKAQQGMRSYVGAVRRAGLSLV</sequence>
<dbReference type="AlphaFoldDB" id="A0A7X5V132"/>
<proteinExistence type="predicted"/>
<dbReference type="InterPro" id="IPR036388">
    <property type="entry name" value="WH-like_DNA-bd_sf"/>
</dbReference>
<gene>
    <name evidence="1" type="ORF">FHR20_002905</name>
</gene>
<dbReference type="EMBL" id="JAASQV010000002">
    <property type="protein sequence ID" value="NIJ65943.1"/>
    <property type="molecule type" value="Genomic_DNA"/>
</dbReference>